<dbReference type="Proteomes" id="UP000001811">
    <property type="component" value="Unplaced"/>
</dbReference>
<evidence type="ECO:0000313" key="2">
    <source>
        <dbReference type="Proteomes" id="UP000001811"/>
    </source>
</evidence>
<proteinExistence type="predicted"/>
<reference evidence="1 2" key="1">
    <citation type="journal article" date="2011" name="Nature">
        <title>A high-resolution map of human evolutionary constraint using 29 mammals.</title>
        <authorList>
            <person name="Lindblad-Toh K."/>
            <person name="Garber M."/>
            <person name="Zuk O."/>
            <person name="Lin M.F."/>
            <person name="Parker B.J."/>
            <person name="Washietl S."/>
            <person name="Kheradpour P."/>
            <person name="Ernst J."/>
            <person name="Jordan G."/>
            <person name="Mauceli E."/>
            <person name="Ward L.D."/>
            <person name="Lowe C.B."/>
            <person name="Holloway A.K."/>
            <person name="Clamp M."/>
            <person name="Gnerre S."/>
            <person name="Alfoldi J."/>
            <person name="Beal K."/>
            <person name="Chang J."/>
            <person name="Clawson H."/>
            <person name="Cuff J."/>
            <person name="Di Palma F."/>
            <person name="Fitzgerald S."/>
            <person name="Flicek P."/>
            <person name="Guttman M."/>
            <person name="Hubisz M.J."/>
            <person name="Jaffe D.B."/>
            <person name="Jungreis I."/>
            <person name="Kent W.J."/>
            <person name="Kostka D."/>
            <person name="Lara M."/>
            <person name="Martins A.L."/>
            <person name="Massingham T."/>
            <person name="Moltke I."/>
            <person name="Raney B.J."/>
            <person name="Rasmussen M.D."/>
            <person name="Robinson J."/>
            <person name="Stark A."/>
            <person name="Vilella A.J."/>
            <person name="Wen J."/>
            <person name="Xie X."/>
            <person name="Zody M.C."/>
            <person name="Baldwin J."/>
            <person name="Bloom T."/>
            <person name="Chin C.W."/>
            <person name="Heiman D."/>
            <person name="Nicol R."/>
            <person name="Nusbaum C."/>
            <person name="Young S."/>
            <person name="Wilkinson J."/>
            <person name="Worley K.C."/>
            <person name="Kovar C.L."/>
            <person name="Muzny D.M."/>
            <person name="Gibbs R.A."/>
            <person name="Cree A."/>
            <person name="Dihn H.H."/>
            <person name="Fowler G."/>
            <person name="Jhangiani S."/>
            <person name="Joshi V."/>
            <person name="Lee S."/>
            <person name="Lewis L.R."/>
            <person name="Nazareth L.V."/>
            <person name="Okwuonu G."/>
            <person name="Santibanez J."/>
            <person name="Warren W.C."/>
            <person name="Mardis E.R."/>
            <person name="Weinstock G.M."/>
            <person name="Wilson R.K."/>
            <person name="Delehaunty K."/>
            <person name="Dooling D."/>
            <person name="Fronik C."/>
            <person name="Fulton L."/>
            <person name="Fulton B."/>
            <person name="Graves T."/>
            <person name="Minx P."/>
            <person name="Sodergren E."/>
            <person name="Birney E."/>
            <person name="Margulies E.H."/>
            <person name="Herrero J."/>
            <person name="Green E.D."/>
            <person name="Haussler D."/>
            <person name="Siepel A."/>
            <person name="Goldman N."/>
            <person name="Pollard K.S."/>
            <person name="Pedersen J.S."/>
            <person name="Lander E.S."/>
            <person name="Kellis M."/>
        </authorList>
    </citation>
    <scope>NUCLEOTIDE SEQUENCE [LARGE SCALE GENOMIC DNA]</scope>
    <source>
        <strain evidence="2">Thorbecke</strain>
    </source>
</reference>
<sequence>MAEEEDGAAPTEKIIRIQRVFINLLDTYSSRNIGKFLSNCIVGASLEEITEEEEEEEESKSAILEASLAKLKEGTFQIVGTLSSPESPRPNFAVETYSVSPGGFCLV</sequence>
<organism evidence="1 2">
    <name type="scientific">Oryctolagus cuniculus</name>
    <name type="common">Rabbit</name>
    <dbReference type="NCBI Taxonomy" id="9986"/>
    <lineage>
        <taxon>Eukaryota</taxon>
        <taxon>Metazoa</taxon>
        <taxon>Chordata</taxon>
        <taxon>Craniata</taxon>
        <taxon>Vertebrata</taxon>
        <taxon>Euteleostomi</taxon>
        <taxon>Mammalia</taxon>
        <taxon>Eutheria</taxon>
        <taxon>Euarchontoglires</taxon>
        <taxon>Glires</taxon>
        <taxon>Lagomorpha</taxon>
        <taxon>Leporidae</taxon>
        <taxon>Oryctolagus</taxon>
    </lineage>
</organism>
<dbReference type="Bgee" id="ENSOCUG00000011516">
    <property type="expression patterns" value="Expressed in testis and 18 other cell types or tissues"/>
</dbReference>
<protein>
    <submittedName>
        <fullName evidence="1">Adenylate kinase 7</fullName>
    </submittedName>
</protein>
<reference evidence="1" key="2">
    <citation type="submission" date="2025-08" db="UniProtKB">
        <authorList>
            <consortium name="Ensembl"/>
        </authorList>
    </citation>
    <scope>IDENTIFICATION</scope>
    <source>
        <strain evidence="1">Thorbecke</strain>
    </source>
</reference>
<dbReference type="GeneTree" id="ENSGT00390000015102"/>
<keyword evidence="2" id="KW-1185">Reference proteome</keyword>
<dbReference type="AlphaFoldDB" id="A0A5F9C355"/>
<reference evidence="1" key="3">
    <citation type="submission" date="2025-09" db="UniProtKB">
        <authorList>
            <consortium name="Ensembl"/>
        </authorList>
    </citation>
    <scope>IDENTIFICATION</scope>
    <source>
        <strain evidence="1">Thorbecke</strain>
    </source>
</reference>
<gene>
    <name evidence="1" type="primary">AK7</name>
</gene>
<dbReference type="Ensembl" id="ENSOCUT00000057126.1">
    <property type="protein sequence ID" value="ENSOCUP00000028141.1"/>
    <property type="gene ID" value="ENSOCUG00000011516.3"/>
</dbReference>
<accession>A0A5F9C355</accession>
<name>A0A5F9C355_RABIT</name>
<evidence type="ECO:0000313" key="1">
    <source>
        <dbReference type="Ensembl" id="ENSOCUP00000028141.1"/>
    </source>
</evidence>